<dbReference type="FunFam" id="3.30.70.580:FF:000009">
    <property type="entry name" value="Pseudouridine synthase"/>
    <property type="match status" value="1"/>
</dbReference>
<proteinExistence type="inferred from homology"/>
<evidence type="ECO:0000256" key="2">
    <source>
        <dbReference type="ARBA" id="ARBA00022552"/>
    </source>
</evidence>
<keyword evidence="3 7" id="KW-0694">RNA-binding</keyword>
<dbReference type="Proteomes" id="UP001205843">
    <property type="component" value="Unassembled WGS sequence"/>
</dbReference>
<protein>
    <recommendedName>
        <fullName evidence="8">Pseudouridine synthase</fullName>
        <ecNumber evidence="8">5.4.99.-</ecNumber>
    </recommendedName>
</protein>
<dbReference type="NCBIfam" id="NF007976">
    <property type="entry name" value="PRK10700.1"/>
    <property type="match status" value="1"/>
</dbReference>
<dbReference type="InterPro" id="IPR036986">
    <property type="entry name" value="S4_RNA-bd_sf"/>
</dbReference>
<dbReference type="Pfam" id="PF01479">
    <property type="entry name" value="S4"/>
    <property type="match status" value="1"/>
</dbReference>
<evidence type="ECO:0000256" key="8">
    <source>
        <dbReference type="RuleBase" id="RU003887"/>
    </source>
</evidence>
<dbReference type="SMART" id="SM00363">
    <property type="entry name" value="S4"/>
    <property type="match status" value="1"/>
</dbReference>
<dbReference type="Gene3D" id="3.30.70.580">
    <property type="entry name" value="Pseudouridine synthase I, catalytic domain, N-terminal subdomain"/>
    <property type="match status" value="1"/>
</dbReference>
<dbReference type="PROSITE" id="PS50889">
    <property type="entry name" value="S4"/>
    <property type="match status" value="1"/>
</dbReference>
<dbReference type="InterPro" id="IPR006145">
    <property type="entry name" value="PsdUridine_synth_RsuA/RluA"/>
</dbReference>
<dbReference type="SUPFAM" id="SSF55120">
    <property type="entry name" value="Pseudouridine synthase"/>
    <property type="match status" value="1"/>
</dbReference>
<dbReference type="InterPro" id="IPR020094">
    <property type="entry name" value="TruA/RsuA/RluB/E/F_N"/>
</dbReference>
<dbReference type="InterPro" id="IPR050343">
    <property type="entry name" value="RsuA_PseudoU_synthase"/>
</dbReference>
<dbReference type="FunFam" id="3.10.290.10:FF:000003">
    <property type="entry name" value="Pseudouridine synthase"/>
    <property type="match status" value="1"/>
</dbReference>
<evidence type="ECO:0000256" key="1">
    <source>
        <dbReference type="ARBA" id="ARBA00008348"/>
    </source>
</evidence>
<dbReference type="FunFam" id="3.30.70.1560:FF:000001">
    <property type="entry name" value="Pseudouridine synthase"/>
    <property type="match status" value="1"/>
</dbReference>
<feature type="region of interest" description="Disordered" evidence="9">
    <location>
        <begin position="249"/>
        <end position="271"/>
    </location>
</feature>
<name>A0AAE3G350_9GAMM</name>
<evidence type="ECO:0000256" key="6">
    <source>
        <dbReference type="ARBA" id="ARBA00037383"/>
    </source>
</evidence>
<sequence length="271" mass="30858">MTTDEKLQKVLARAGLGSRRELEERIRAGRVLVNGEPAKLGDRVTGEEKIKVDGRLIPAQKLLGPSRRVLIYHKPVGELTTRHDPEGRATVFKSLPRLNNGRWISIGRLDINTLGLLLLTNDGELANRLMHPRYEMEREYAVRIFGEVTPAMLSRLQAGVELEDGTAHFESIEARGGTGGNQWFHVILKEGRRREVRRLWESQGVTVSRLIRVRYGPIRLPEDLQRGEWRFLDRSAVEVLCRAVDLEPEVEVQTSPKPRRSGSGKARNRRR</sequence>
<evidence type="ECO:0000256" key="7">
    <source>
        <dbReference type="PROSITE-ProRule" id="PRU00182"/>
    </source>
</evidence>
<evidence type="ECO:0000256" key="3">
    <source>
        <dbReference type="ARBA" id="ARBA00022884"/>
    </source>
</evidence>
<evidence type="ECO:0000256" key="4">
    <source>
        <dbReference type="ARBA" id="ARBA00023235"/>
    </source>
</evidence>
<dbReference type="GO" id="GO:0000455">
    <property type="term" value="P:enzyme-directed rRNA pseudouridine synthesis"/>
    <property type="evidence" value="ECO:0007669"/>
    <property type="project" value="UniProtKB-ARBA"/>
</dbReference>
<dbReference type="InterPro" id="IPR000748">
    <property type="entry name" value="PsdUridine_synth_RsuA/RluB/E/F"/>
</dbReference>
<accession>A0AAE3G350</accession>
<dbReference type="GO" id="GO:0160139">
    <property type="term" value="F:23S rRNA pseudouridine(2605) synthase activity"/>
    <property type="evidence" value="ECO:0007669"/>
    <property type="project" value="UniProtKB-EC"/>
</dbReference>
<comment type="catalytic activity">
    <reaction evidence="5">
        <text>uridine(2605) in 23S rRNA = pseudouridine(2605) in 23S rRNA</text>
        <dbReference type="Rhea" id="RHEA:42520"/>
        <dbReference type="Rhea" id="RHEA-COMP:10095"/>
        <dbReference type="Rhea" id="RHEA-COMP:10096"/>
        <dbReference type="ChEBI" id="CHEBI:65314"/>
        <dbReference type="ChEBI" id="CHEBI:65315"/>
        <dbReference type="EC" id="5.4.99.22"/>
    </reaction>
</comment>
<dbReference type="SUPFAM" id="SSF55174">
    <property type="entry name" value="Alpha-L RNA-binding motif"/>
    <property type="match status" value="1"/>
</dbReference>
<reference evidence="11" key="1">
    <citation type="submission" date="2022-03" db="EMBL/GenBank/DDBJ databases">
        <title>Genomic Encyclopedia of Type Strains, Phase III (KMG-III): the genomes of soil and plant-associated and newly described type strains.</title>
        <authorList>
            <person name="Whitman W."/>
        </authorList>
    </citation>
    <scope>NUCLEOTIDE SEQUENCE</scope>
    <source>
        <strain evidence="11">ANL 6-2</strain>
    </source>
</reference>
<comment type="similarity">
    <text evidence="1 8">Belongs to the pseudouridine synthase RsuA family.</text>
</comment>
<comment type="caution">
    <text evidence="11">The sequence shown here is derived from an EMBL/GenBank/DDBJ whole genome shotgun (WGS) entry which is preliminary data.</text>
</comment>
<keyword evidence="4 8" id="KW-0413">Isomerase</keyword>
<dbReference type="PANTHER" id="PTHR47683">
    <property type="entry name" value="PSEUDOURIDINE SYNTHASE FAMILY PROTEIN-RELATED"/>
    <property type="match status" value="1"/>
</dbReference>
<feature type="compositionally biased region" description="Basic residues" evidence="9">
    <location>
        <begin position="257"/>
        <end position="271"/>
    </location>
</feature>
<gene>
    <name evidence="11" type="ORF">J2T57_001922</name>
</gene>
<dbReference type="InterPro" id="IPR018496">
    <property type="entry name" value="PsdUridine_synth_RsuA/RluB_CS"/>
</dbReference>
<comment type="function">
    <text evidence="6">Responsible for synthesis of pseudouridine from uracil-2605 in 23S ribosomal RNA.</text>
</comment>
<evidence type="ECO:0000259" key="10">
    <source>
        <dbReference type="SMART" id="SM00363"/>
    </source>
</evidence>
<dbReference type="PROSITE" id="PS01149">
    <property type="entry name" value="PSI_RSU"/>
    <property type="match status" value="1"/>
</dbReference>
<dbReference type="Pfam" id="PF00849">
    <property type="entry name" value="PseudoU_synth_2"/>
    <property type="match status" value="1"/>
</dbReference>
<dbReference type="Gene3D" id="3.10.290.10">
    <property type="entry name" value="RNA-binding S4 domain"/>
    <property type="match status" value="1"/>
</dbReference>
<dbReference type="InterPro" id="IPR002942">
    <property type="entry name" value="S4_RNA-bd"/>
</dbReference>
<dbReference type="EC" id="5.4.99.-" evidence="8"/>
<dbReference type="CDD" id="cd00165">
    <property type="entry name" value="S4"/>
    <property type="match status" value="1"/>
</dbReference>
<dbReference type="RefSeq" id="WP_253477192.1">
    <property type="nucleotide sequence ID" value="NZ_JALJXV010000004.1"/>
</dbReference>
<dbReference type="AlphaFoldDB" id="A0AAE3G350"/>
<keyword evidence="12" id="KW-1185">Reference proteome</keyword>
<dbReference type="PANTHER" id="PTHR47683:SF3">
    <property type="entry name" value="RIBOSOMAL LARGE SUBUNIT PSEUDOURIDINE SYNTHASE B"/>
    <property type="match status" value="1"/>
</dbReference>
<organism evidence="11 12">
    <name type="scientific">Natronocella acetinitrilica</name>
    <dbReference type="NCBI Taxonomy" id="414046"/>
    <lineage>
        <taxon>Bacteria</taxon>
        <taxon>Pseudomonadati</taxon>
        <taxon>Pseudomonadota</taxon>
        <taxon>Gammaproteobacteria</taxon>
        <taxon>Chromatiales</taxon>
        <taxon>Ectothiorhodospiraceae</taxon>
        <taxon>Natronocella</taxon>
    </lineage>
</organism>
<dbReference type="EMBL" id="JALJXV010000004">
    <property type="protein sequence ID" value="MCP1674784.1"/>
    <property type="molecule type" value="Genomic_DNA"/>
</dbReference>
<evidence type="ECO:0000313" key="11">
    <source>
        <dbReference type="EMBL" id="MCP1674784.1"/>
    </source>
</evidence>
<dbReference type="GO" id="GO:0003723">
    <property type="term" value="F:RNA binding"/>
    <property type="evidence" value="ECO:0007669"/>
    <property type="project" value="UniProtKB-KW"/>
</dbReference>
<evidence type="ECO:0000313" key="12">
    <source>
        <dbReference type="Proteomes" id="UP001205843"/>
    </source>
</evidence>
<dbReference type="GO" id="GO:0005829">
    <property type="term" value="C:cytosol"/>
    <property type="evidence" value="ECO:0007669"/>
    <property type="project" value="UniProtKB-ARBA"/>
</dbReference>
<feature type="domain" description="RNA-binding S4" evidence="10">
    <location>
        <begin position="5"/>
        <end position="61"/>
    </location>
</feature>
<dbReference type="NCBIfam" id="TIGR00093">
    <property type="entry name" value="pseudouridine synthase"/>
    <property type="match status" value="1"/>
</dbReference>
<dbReference type="Gene3D" id="3.30.70.1560">
    <property type="entry name" value="Alpha-L RNA-binding motif"/>
    <property type="match status" value="1"/>
</dbReference>
<dbReference type="InterPro" id="IPR042092">
    <property type="entry name" value="PsdUridine_s_RsuA/RluB/E/F_cat"/>
</dbReference>
<evidence type="ECO:0000256" key="9">
    <source>
        <dbReference type="SAM" id="MobiDB-lite"/>
    </source>
</evidence>
<evidence type="ECO:0000256" key="5">
    <source>
        <dbReference type="ARBA" id="ARBA00036944"/>
    </source>
</evidence>
<dbReference type="InterPro" id="IPR020103">
    <property type="entry name" value="PsdUridine_synth_cat_dom_sf"/>
</dbReference>
<keyword evidence="2" id="KW-0698">rRNA processing</keyword>